<keyword evidence="5" id="KW-0531">Neurotransmitter degradation</keyword>
<feature type="active site" description="Acyl-ester intermediate" evidence="8">
    <location>
        <position position="289"/>
    </location>
</feature>
<reference evidence="13" key="1">
    <citation type="submission" date="2017-01" db="EMBL/GenBank/DDBJ databases">
        <title>Comparative genomics of anhydrobiosis in the tardigrade Hypsibius dujardini.</title>
        <authorList>
            <person name="Yoshida Y."/>
            <person name="Koutsovoulos G."/>
            <person name="Laetsch D."/>
            <person name="Stevens L."/>
            <person name="Kumar S."/>
            <person name="Horikawa D."/>
            <person name="Ishino K."/>
            <person name="Komine S."/>
            <person name="Tomita M."/>
            <person name="Blaxter M."/>
            <person name="Arakawa K."/>
        </authorList>
    </citation>
    <scope>NUCLEOTIDE SEQUENCE [LARGE SCALE GENOMIC DNA]</scope>
    <source>
        <strain evidence="13">Z151</strain>
    </source>
</reference>
<keyword evidence="3" id="KW-0719">Serine esterase</keyword>
<dbReference type="EMBL" id="MTYJ01000177">
    <property type="protein sequence ID" value="OWA49931.1"/>
    <property type="molecule type" value="Genomic_DNA"/>
</dbReference>
<gene>
    <name evidence="12" type="ORF">BV898_14465</name>
</gene>
<evidence type="ECO:0000256" key="10">
    <source>
        <dbReference type="SAM" id="SignalP"/>
    </source>
</evidence>
<proteinExistence type="inferred from homology"/>
<evidence type="ECO:0000256" key="8">
    <source>
        <dbReference type="PIRSR" id="PIRSR600997-1"/>
    </source>
</evidence>
<organism evidence="12 13">
    <name type="scientific">Hypsibius exemplaris</name>
    <name type="common">Freshwater tardigrade</name>
    <dbReference type="NCBI Taxonomy" id="2072580"/>
    <lineage>
        <taxon>Eukaryota</taxon>
        <taxon>Metazoa</taxon>
        <taxon>Ecdysozoa</taxon>
        <taxon>Tardigrada</taxon>
        <taxon>Eutardigrada</taxon>
        <taxon>Parachela</taxon>
        <taxon>Hypsibioidea</taxon>
        <taxon>Hypsibiidae</taxon>
        <taxon>Hypsibius</taxon>
    </lineage>
</organism>
<evidence type="ECO:0000313" key="12">
    <source>
        <dbReference type="EMBL" id="OWA49931.1"/>
    </source>
</evidence>
<feature type="active site" description="Charge relay system" evidence="8">
    <location>
        <position position="527"/>
    </location>
</feature>
<dbReference type="GO" id="GO:0019695">
    <property type="term" value="P:choline metabolic process"/>
    <property type="evidence" value="ECO:0007669"/>
    <property type="project" value="TreeGrafter"/>
</dbReference>
<dbReference type="InterPro" id="IPR019826">
    <property type="entry name" value="Carboxylesterase_B_AS"/>
</dbReference>
<dbReference type="InterPro" id="IPR029058">
    <property type="entry name" value="AB_hydrolase_fold"/>
</dbReference>
<comment type="catalytic activity">
    <reaction evidence="7">
        <text>acetylcholine + H2O = choline + acetate + H(+)</text>
        <dbReference type="Rhea" id="RHEA:17561"/>
        <dbReference type="ChEBI" id="CHEBI:15354"/>
        <dbReference type="ChEBI" id="CHEBI:15355"/>
        <dbReference type="ChEBI" id="CHEBI:15377"/>
        <dbReference type="ChEBI" id="CHEBI:15378"/>
        <dbReference type="ChEBI" id="CHEBI:30089"/>
        <dbReference type="EC" id="3.1.1.7"/>
    </reaction>
</comment>
<dbReference type="PROSITE" id="PS00122">
    <property type="entry name" value="CARBOXYLESTERASE_B_1"/>
    <property type="match status" value="1"/>
</dbReference>
<comment type="similarity">
    <text evidence="1">Belongs to the type-B carboxylesterase/lipase family.</text>
</comment>
<dbReference type="GO" id="GO:0003990">
    <property type="term" value="F:acetylcholinesterase activity"/>
    <property type="evidence" value="ECO:0007669"/>
    <property type="project" value="UniProtKB-EC"/>
</dbReference>
<feature type="region of interest" description="Disordered" evidence="9">
    <location>
        <begin position="636"/>
        <end position="661"/>
    </location>
</feature>
<dbReference type="GO" id="GO:0005615">
    <property type="term" value="C:extracellular space"/>
    <property type="evidence" value="ECO:0007669"/>
    <property type="project" value="TreeGrafter"/>
</dbReference>
<evidence type="ECO:0000256" key="4">
    <source>
        <dbReference type="ARBA" id="ARBA00022801"/>
    </source>
</evidence>
<evidence type="ECO:0000256" key="6">
    <source>
        <dbReference type="ARBA" id="ARBA00023157"/>
    </source>
</evidence>
<evidence type="ECO:0000256" key="5">
    <source>
        <dbReference type="ARBA" id="ARBA00022867"/>
    </source>
</evidence>
<keyword evidence="10" id="KW-0732">Signal</keyword>
<dbReference type="InterPro" id="IPR002018">
    <property type="entry name" value="CarbesteraseB"/>
</dbReference>
<keyword evidence="13" id="KW-1185">Reference proteome</keyword>
<dbReference type="InterPro" id="IPR000997">
    <property type="entry name" value="Cholinesterase"/>
</dbReference>
<evidence type="ECO:0000256" key="1">
    <source>
        <dbReference type="ARBA" id="ARBA00005964"/>
    </source>
</evidence>
<feature type="compositionally biased region" description="Polar residues" evidence="9">
    <location>
        <begin position="639"/>
        <end position="651"/>
    </location>
</feature>
<dbReference type="InterPro" id="IPR050654">
    <property type="entry name" value="AChE-related_enzymes"/>
</dbReference>
<dbReference type="SUPFAM" id="SSF53474">
    <property type="entry name" value="alpha/beta-Hydrolases"/>
    <property type="match status" value="1"/>
</dbReference>
<evidence type="ECO:0000313" key="13">
    <source>
        <dbReference type="Proteomes" id="UP000192578"/>
    </source>
</evidence>
<dbReference type="GO" id="GO:0005886">
    <property type="term" value="C:plasma membrane"/>
    <property type="evidence" value="ECO:0007669"/>
    <property type="project" value="TreeGrafter"/>
</dbReference>
<keyword evidence="4" id="KW-0378">Hydrolase</keyword>
<sequence length="708" mass="78716">MFHPLALFLILLGCFAFSGLICANFTAINDTAVTFSGVDATTTADLVDDVTDAAVDNATDAAADENDVEMFATTPTGLIDENEVVPENIVLEDLSLCNTTSGYIRGQTIITGNGKEVFQYLGIPFAEPPVGELRFRKPVAKRRWEGVKDTWSPPNSCMQLMDTYLGDFPGATMWNANTPMSEDCLYMNIWVPKPKPKNAPVMVWIYGGGFFSGTITLDAYNGAILASEEKVIVIAMQYRLGPFGFFYFGSEEAPGNQGLYDQVLALRWIQENAANFGGHPKYVTLFGESAGAACVGLHLLSPVSGPLFMQAILQSGAPTAEWAFASKQTALNRSLDFTHRLDCPTEPVADAMECLRRADAQRLVDDIPATGSMFDYFFNPVVDGEFLPKSPVDILKYGEFKRTSILLGTTANEGAHFLIYIFPELFQLYQETQLRRSDFKEAAFKLFPTMPTLAMESLVFQYTDWTRPDESVALSENLEKIIGDKCITCDVNEMAAAFATFGSGVFMYEFAHRSSNSPWPVWVGAPHQQEVEYVFGKPLDQRANFTEGERTLARKMMTYWANFARTGNPSLSSDGEFGKRFWPVHTTTGKEYLHVSLDSEQIRHGLRSRHCSFWKSYLPSLTKLLQDMESAAAGARSFCTPSDKQSPSSGTSGDGSEVAPDLLEVEDDWAMEFQEWKRDHASWRKEFNKYVDTLETARKLVNPTDLAP</sequence>
<evidence type="ECO:0000259" key="11">
    <source>
        <dbReference type="Pfam" id="PF00135"/>
    </source>
</evidence>
<dbReference type="PRINTS" id="PR00878">
    <property type="entry name" value="CHOLNESTRASE"/>
</dbReference>
<dbReference type="Pfam" id="PF00135">
    <property type="entry name" value="COesterase"/>
    <property type="match status" value="1"/>
</dbReference>
<dbReference type="Proteomes" id="UP000192578">
    <property type="component" value="Unassembled WGS sequence"/>
</dbReference>
<name>A0A9X6NFP9_HYPEX</name>
<dbReference type="PANTHER" id="PTHR43918">
    <property type="entry name" value="ACETYLCHOLINESTERASE"/>
    <property type="match status" value="1"/>
</dbReference>
<keyword evidence="6" id="KW-1015">Disulfide bond</keyword>
<dbReference type="PANTHER" id="PTHR43918:SF12">
    <property type="entry name" value="ACETYLCHOLINESTERASE 1"/>
    <property type="match status" value="1"/>
</dbReference>
<dbReference type="EC" id="3.1.1.7" evidence="2"/>
<feature type="chain" id="PRO_5040863343" description="acetylcholinesterase" evidence="10">
    <location>
        <begin position="24"/>
        <end position="708"/>
    </location>
</feature>
<evidence type="ECO:0000256" key="9">
    <source>
        <dbReference type="SAM" id="MobiDB-lite"/>
    </source>
</evidence>
<dbReference type="CDD" id="cd00312">
    <property type="entry name" value="Esterase_lipase"/>
    <property type="match status" value="1"/>
</dbReference>
<feature type="signal peptide" evidence="10">
    <location>
        <begin position="1"/>
        <end position="23"/>
    </location>
</feature>
<feature type="domain" description="Carboxylesterase type B" evidence="11">
    <location>
        <begin position="97"/>
        <end position="614"/>
    </location>
</feature>
<dbReference type="Gene3D" id="3.40.50.1820">
    <property type="entry name" value="alpha/beta hydrolase"/>
    <property type="match status" value="1"/>
</dbReference>
<dbReference type="FunFam" id="3.40.50.1820:FF:000029">
    <property type="entry name" value="Acetylcholinesterase"/>
    <property type="match status" value="1"/>
</dbReference>
<evidence type="ECO:0000256" key="7">
    <source>
        <dbReference type="ARBA" id="ARBA00048484"/>
    </source>
</evidence>
<protein>
    <recommendedName>
        <fullName evidence="2">acetylcholinesterase</fullName>
        <ecNumber evidence="2">3.1.1.7</ecNumber>
    </recommendedName>
</protein>
<dbReference type="OrthoDB" id="9000293at2759"/>
<evidence type="ECO:0000256" key="3">
    <source>
        <dbReference type="ARBA" id="ARBA00022487"/>
    </source>
</evidence>
<feature type="active site" description="Charge relay system" evidence="8">
    <location>
        <position position="413"/>
    </location>
</feature>
<accession>A0A9X6NFP9</accession>
<dbReference type="GO" id="GO:0006581">
    <property type="term" value="P:acetylcholine catabolic process"/>
    <property type="evidence" value="ECO:0007669"/>
    <property type="project" value="TreeGrafter"/>
</dbReference>
<dbReference type="AlphaFoldDB" id="A0A9X6NFP9"/>
<comment type="caution">
    <text evidence="12">The sequence shown here is derived from an EMBL/GenBank/DDBJ whole genome shotgun (WGS) entry which is preliminary data.</text>
</comment>
<evidence type="ECO:0000256" key="2">
    <source>
        <dbReference type="ARBA" id="ARBA00013276"/>
    </source>
</evidence>